<evidence type="ECO:0000313" key="4">
    <source>
        <dbReference type="EMBL" id="GEU74758.1"/>
    </source>
</evidence>
<comment type="caution">
    <text evidence="4">The sequence shown here is derived from an EMBL/GenBank/DDBJ whole genome shotgun (WGS) entry which is preliminary data.</text>
</comment>
<sequence>MIFVPDDAPNFEEVESSTTAIDPSNMHEFHQVQPSTHIWTKDHPLEQVISDPSMLVMTRNRLEVDSKLCMFALTVSILEPKNIKEAMSDHSWIELMQDELNQFKRLDIDVKTAFLNRPSKEEVYVSQHDGFVDPDFPDHVYRLKKALYSLKQAPRAFSIAASSSVPWIWMGHFWHTLKEDGSKYRLKFVHDRKEITMTLNDFRRIFQLPQATDNNQKCFVVAPKTTSAPRSPNLDVDEGESSAQRKSTVIRLHIPPRRYSHSMDMIAFGIKMDEQALEPGTDEIQGKHGTEKVNEHLVAEEIEKKVKGTKNIKEDVVDNSSLNSQNNPGPRLEPESYMESTEVEIITAEQRVNIIEEEEESTEDDYEIRRRVKGKKVEETRNTPSLTTIISPGIHSTLDDPHDDAHPEGENTAKRQKTSEHGTYVIGESSSGQANESESGLLTSGPEKIVLSLHKFLAVIFPGDDIKERTSRWVNKCVKNFNPYARYNVKHWNNPLEKIFYIKRKKNPESQKKKFTQI</sequence>
<feature type="region of interest" description="Disordered" evidence="2">
    <location>
        <begin position="386"/>
        <end position="420"/>
    </location>
</feature>
<keyword evidence="1" id="KW-0175">Coiled coil</keyword>
<evidence type="ECO:0000256" key="2">
    <source>
        <dbReference type="SAM" id="MobiDB-lite"/>
    </source>
</evidence>
<evidence type="ECO:0000256" key="1">
    <source>
        <dbReference type="SAM" id="Coils"/>
    </source>
</evidence>
<feature type="compositionally biased region" description="Basic and acidic residues" evidence="2">
    <location>
        <begin position="397"/>
        <end position="420"/>
    </location>
</feature>
<organism evidence="4">
    <name type="scientific">Tanacetum cinerariifolium</name>
    <name type="common">Dalmatian daisy</name>
    <name type="synonym">Chrysanthemum cinerariifolium</name>
    <dbReference type="NCBI Taxonomy" id="118510"/>
    <lineage>
        <taxon>Eukaryota</taxon>
        <taxon>Viridiplantae</taxon>
        <taxon>Streptophyta</taxon>
        <taxon>Embryophyta</taxon>
        <taxon>Tracheophyta</taxon>
        <taxon>Spermatophyta</taxon>
        <taxon>Magnoliopsida</taxon>
        <taxon>eudicotyledons</taxon>
        <taxon>Gunneridae</taxon>
        <taxon>Pentapetalae</taxon>
        <taxon>asterids</taxon>
        <taxon>campanulids</taxon>
        <taxon>Asterales</taxon>
        <taxon>Asteraceae</taxon>
        <taxon>Asteroideae</taxon>
        <taxon>Anthemideae</taxon>
        <taxon>Anthemidinae</taxon>
        <taxon>Tanacetum</taxon>
    </lineage>
</organism>
<gene>
    <name evidence="4" type="ORF">Tci_046736</name>
</gene>
<evidence type="ECO:0000259" key="3">
    <source>
        <dbReference type="Pfam" id="PF07727"/>
    </source>
</evidence>
<dbReference type="InterPro" id="IPR013103">
    <property type="entry name" value="RVT_2"/>
</dbReference>
<proteinExistence type="predicted"/>
<protein>
    <submittedName>
        <fullName evidence="4">Retrotransposon protein, putative, Ty1-copia subclass</fullName>
    </submittedName>
</protein>
<feature type="coiled-coil region" evidence="1">
    <location>
        <begin position="338"/>
        <end position="365"/>
    </location>
</feature>
<feature type="domain" description="Reverse transcriptase Ty1/copia-type" evidence="3">
    <location>
        <begin position="107"/>
        <end position="158"/>
    </location>
</feature>
<dbReference type="AlphaFoldDB" id="A0A6L2ML92"/>
<dbReference type="Pfam" id="PF07727">
    <property type="entry name" value="RVT_2"/>
    <property type="match status" value="1"/>
</dbReference>
<dbReference type="EMBL" id="BKCJ010006947">
    <property type="protein sequence ID" value="GEU74758.1"/>
    <property type="molecule type" value="Genomic_DNA"/>
</dbReference>
<name>A0A6L2ML92_TANCI</name>
<accession>A0A6L2ML92</accession>
<reference evidence="4" key="1">
    <citation type="journal article" date="2019" name="Sci. Rep.">
        <title>Draft genome of Tanacetum cinerariifolium, the natural source of mosquito coil.</title>
        <authorList>
            <person name="Yamashiro T."/>
            <person name="Shiraishi A."/>
            <person name="Satake H."/>
            <person name="Nakayama K."/>
        </authorList>
    </citation>
    <scope>NUCLEOTIDE SEQUENCE</scope>
</reference>